<evidence type="ECO:0000256" key="2">
    <source>
        <dbReference type="ARBA" id="ARBA00022448"/>
    </source>
</evidence>
<feature type="transmembrane region" description="Helical" evidence="11">
    <location>
        <begin position="510"/>
        <end position="528"/>
    </location>
</feature>
<name>A0A5E4NIV7_9HEMI</name>
<keyword evidence="9 11" id="KW-0868">Chloride</keyword>
<keyword evidence="7 10" id="KW-0129">CBS domain</keyword>
<feature type="transmembrane region" description="Helical" evidence="11">
    <location>
        <begin position="115"/>
        <end position="136"/>
    </location>
</feature>
<dbReference type="PANTHER" id="PTHR11689">
    <property type="entry name" value="CHLORIDE CHANNEL PROTEIN CLC FAMILY MEMBER"/>
    <property type="match status" value="1"/>
</dbReference>
<proteinExistence type="inferred from homology"/>
<dbReference type="InterPro" id="IPR014743">
    <property type="entry name" value="Cl-channel_core"/>
</dbReference>
<feature type="transmembrane region" description="Helical" evidence="11">
    <location>
        <begin position="351"/>
        <end position="371"/>
    </location>
</feature>
<keyword evidence="4" id="KW-0677">Repeat</keyword>
<evidence type="ECO:0000313" key="13">
    <source>
        <dbReference type="EMBL" id="VVC43664.1"/>
    </source>
</evidence>
<feature type="transmembrane region" description="Helical" evidence="11">
    <location>
        <begin position="166"/>
        <end position="184"/>
    </location>
</feature>
<feature type="transmembrane region" description="Helical" evidence="11">
    <location>
        <begin position="227"/>
        <end position="250"/>
    </location>
</feature>
<keyword evidence="3 11" id="KW-0812">Transmembrane</keyword>
<dbReference type="InterPro" id="IPR001807">
    <property type="entry name" value="ClC"/>
</dbReference>
<organism evidence="13 14">
    <name type="scientific">Cinara cedri</name>
    <dbReference type="NCBI Taxonomy" id="506608"/>
    <lineage>
        <taxon>Eukaryota</taxon>
        <taxon>Metazoa</taxon>
        <taxon>Ecdysozoa</taxon>
        <taxon>Arthropoda</taxon>
        <taxon>Hexapoda</taxon>
        <taxon>Insecta</taxon>
        <taxon>Pterygota</taxon>
        <taxon>Neoptera</taxon>
        <taxon>Paraneoptera</taxon>
        <taxon>Hemiptera</taxon>
        <taxon>Sternorrhyncha</taxon>
        <taxon>Aphidomorpha</taxon>
        <taxon>Aphidoidea</taxon>
        <taxon>Aphididae</taxon>
        <taxon>Lachninae</taxon>
        <taxon>Cinara</taxon>
    </lineage>
</organism>
<evidence type="ECO:0000256" key="3">
    <source>
        <dbReference type="ARBA" id="ARBA00022692"/>
    </source>
</evidence>
<feature type="domain" description="CBS" evidence="12">
    <location>
        <begin position="679"/>
        <end position="737"/>
    </location>
</feature>
<dbReference type="Gene3D" id="3.10.580.10">
    <property type="entry name" value="CBS-domain"/>
    <property type="match status" value="1"/>
</dbReference>
<keyword evidence="8 11" id="KW-0472">Membrane</keyword>
<keyword evidence="5 11" id="KW-1133">Transmembrane helix</keyword>
<dbReference type="GO" id="GO:0005254">
    <property type="term" value="F:chloride channel activity"/>
    <property type="evidence" value="ECO:0007669"/>
    <property type="project" value="UniProtKB-UniRule"/>
</dbReference>
<dbReference type="SUPFAM" id="SSF54631">
    <property type="entry name" value="CBS-domain pair"/>
    <property type="match status" value="1"/>
</dbReference>
<evidence type="ECO:0000256" key="10">
    <source>
        <dbReference type="PROSITE-ProRule" id="PRU00703"/>
    </source>
</evidence>
<keyword evidence="14" id="KW-1185">Reference proteome</keyword>
<dbReference type="Proteomes" id="UP000325440">
    <property type="component" value="Unassembled WGS sequence"/>
</dbReference>
<protein>
    <recommendedName>
        <fullName evidence="11">Chloride channel protein</fullName>
    </recommendedName>
</protein>
<dbReference type="PRINTS" id="PR00762">
    <property type="entry name" value="CLCHANNEL"/>
</dbReference>
<dbReference type="InterPro" id="IPR000644">
    <property type="entry name" value="CBS_dom"/>
</dbReference>
<feature type="transmembrane region" description="Helical" evidence="11">
    <location>
        <begin position="66"/>
        <end position="87"/>
    </location>
</feature>
<evidence type="ECO:0000256" key="1">
    <source>
        <dbReference type="ARBA" id="ARBA00004141"/>
    </source>
</evidence>
<evidence type="ECO:0000256" key="8">
    <source>
        <dbReference type="ARBA" id="ARBA00023136"/>
    </source>
</evidence>
<evidence type="ECO:0000259" key="12">
    <source>
        <dbReference type="PROSITE" id="PS51371"/>
    </source>
</evidence>
<evidence type="ECO:0000256" key="5">
    <source>
        <dbReference type="ARBA" id="ARBA00022989"/>
    </source>
</evidence>
<feature type="transmembrane region" description="Helical" evidence="11">
    <location>
        <begin position="450"/>
        <end position="472"/>
    </location>
</feature>
<dbReference type="AlphaFoldDB" id="A0A5E4NIV7"/>
<dbReference type="InterPro" id="IPR051280">
    <property type="entry name" value="Cl-channel/antiporter"/>
</dbReference>
<dbReference type="PANTHER" id="PTHR11689:SF136">
    <property type="entry name" value="H(+)_CL(-) EXCHANGE TRANSPORTER 7"/>
    <property type="match status" value="1"/>
</dbReference>
<dbReference type="SUPFAM" id="SSF81340">
    <property type="entry name" value="Clc chloride channel"/>
    <property type="match status" value="1"/>
</dbReference>
<dbReference type="PROSITE" id="PS51371">
    <property type="entry name" value="CBS"/>
    <property type="match status" value="1"/>
</dbReference>
<feature type="transmembrane region" description="Helical" evidence="11">
    <location>
        <begin position="307"/>
        <end position="330"/>
    </location>
</feature>
<sequence>MTYHSMDFKGYELTTDSEDVVPIGSLDYLSTKYESLDYEVIENELFCEEEQKKGYKYIVHKDFARWMTFFWIGVMTACVGITISISIEIGTNFKFNVIKKYCDGCTQNDCMLKPYLIALVLSIVPSVVGSILVVYIEPMANGAGIPPVKCYLNGIKIPRLTRLKTLVVKVIGVICTILGGLWGGKEGPMIHAGAIIAAGISQGKIITLNKDLDALNFFREDHEKRDFVSGGAAAGIAAAFGAPVGGLLFSLEEGASFWNQALTCRIFFGSMISMFTLNSVLSAYHGYAGDLTYRGLLNFGKFDDLSYHILDIPIFVLMGVTGGLTGAFFCHSGLKLIRFRKRYINQKWKKVAEVLIVCSATITIMFLVIILSSDCKKIGVDPIEYHIQFGCNKGEFNTMAALWFQLLEGSVRSLFHDAPDVFNVPTVACFCLCGYFFSLISYGMNFSGGLLIPGLCIGAAWGRLVGLGISHFFPNTNIGIYALIGAASQLGGITRMTISLTIILVEATGSIAFGLPLMVCLMTAKWVGDFFSLSIYETQIELSGMPLLNWDPPPLSSNINAKDLMTQPVISFMTKETVGNIVKILKKYSHNGFPVIEYVHNCELDEGNFKTKCFLRGLILRSQLVVLLQNKVFDGPLTNNWESVTIETFRQDYPRYSDIEDINLTQEDVKLTINLSRFMNPSPYIVQHTMSMPRIFRLFRAMGLRHIIVVNECSEVVGIVTRKDLARYRVSRHMGKISVTELKFSNKIN</sequence>
<dbReference type="Gene3D" id="1.10.3080.10">
    <property type="entry name" value="Clc chloride channel"/>
    <property type="match status" value="1"/>
</dbReference>
<dbReference type="Pfam" id="PF00571">
    <property type="entry name" value="CBS"/>
    <property type="match status" value="2"/>
</dbReference>
<reference evidence="13 14" key="1">
    <citation type="submission" date="2019-08" db="EMBL/GenBank/DDBJ databases">
        <authorList>
            <person name="Alioto T."/>
            <person name="Alioto T."/>
            <person name="Gomez Garrido J."/>
        </authorList>
    </citation>
    <scope>NUCLEOTIDE SEQUENCE [LARGE SCALE GENOMIC DNA]</scope>
</reference>
<feature type="transmembrane region" description="Helical" evidence="11">
    <location>
        <begin position="478"/>
        <end position="498"/>
    </location>
</feature>
<keyword evidence="6 11" id="KW-0406">Ion transport</keyword>
<evidence type="ECO:0000256" key="9">
    <source>
        <dbReference type="ARBA" id="ARBA00023214"/>
    </source>
</evidence>
<dbReference type="Pfam" id="PF00654">
    <property type="entry name" value="Voltage_CLC"/>
    <property type="match status" value="1"/>
</dbReference>
<dbReference type="InterPro" id="IPR046342">
    <property type="entry name" value="CBS_dom_sf"/>
</dbReference>
<evidence type="ECO:0000256" key="4">
    <source>
        <dbReference type="ARBA" id="ARBA00022737"/>
    </source>
</evidence>
<dbReference type="OrthoDB" id="428525at2759"/>
<evidence type="ECO:0000256" key="6">
    <source>
        <dbReference type="ARBA" id="ARBA00023065"/>
    </source>
</evidence>
<dbReference type="GO" id="GO:0005765">
    <property type="term" value="C:lysosomal membrane"/>
    <property type="evidence" value="ECO:0007669"/>
    <property type="project" value="TreeGrafter"/>
</dbReference>
<comment type="similarity">
    <text evidence="11">Belongs to the chloride channel (TC 2.A.49) family.</text>
</comment>
<keyword evidence="2 11" id="KW-0813">Transport</keyword>
<dbReference type="CDD" id="cd04591">
    <property type="entry name" value="CBS_pair_voltage-gated_CLC_euk_bac"/>
    <property type="match status" value="1"/>
</dbReference>
<comment type="subcellular location">
    <subcellularLocation>
        <location evidence="1 11">Membrane</location>
        <topology evidence="1 11">Multi-pass membrane protein</topology>
    </subcellularLocation>
</comment>
<accession>A0A5E4NIV7</accession>
<feature type="transmembrane region" description="Helical" evidence="11">
    <location>
        <begin position="422"/>
        <end position="443"/>
    </location>
</feature>
<feature type="transmembrane region" description="Helical" evidence="11">
    <location>
        <begin position="262"/>
        <end position="287"/>
    </location>
</feature>
<evidence type="ECO:0000313" key="14">
    <source>
        <dbReference type="Proteomes" id="UP000325440"/>
    </source>
</evidence>
<evidence type="ECO:0000256" key="7">
    <source>
        <dbReference type="ARBA" id="ARBA00023122"/>
    </source>
</evidence>
<dbReference type="SMART" id="SM00116">
    <property type="entry name" value="CBS"/>
    <property type="match status" value="2"/>
</dbReference>
<evidence type="ECO:0000256" key="11">
    <source>
        <dbReference type="RuleBase" id="RU361221"/>
    </source>
</evidence>
<dbReference type="EMBL" id="CABPRJ010002371">
    <property type="protein sequence ID" value="VVC43664.1"/>
    <property type="molecule type" value="Genomic_DNA"/>
</dbReference>
<gene>
    <name evidence="13" type="ORF">CINCED_3A017266</name>
</gene>